<dbReference type="InterPro" id="IPR016024">
    <property type="entry name" value="ARM-type_fold"/>
</dbReference>
<accession>A0A8J6AT62</accession>
<proteinExistence type="predicted"/>
<dbReference type="PANTHER" id="PTHR23314:SF0">
    <property type="entry name" value="SPERM-ASSOCIATED ANTIGEN 6"/>
    <property type="match status" value="1"/>
</dbReference>
<reference evidence="1" key="1">
    <citation type="submission" date="2021-05" db="EMBL/GenBank/DDBJ databases">
        <title>A free-living protist that lacks canonical eukaryotic 1 DNA replication and segregation systems.</title>
        <authorList>
            <person name="Salas-Leiva D.E."/>
            <person name="Tromer E.C."/>
            <person name="Curtis B.A."/>
            <person name="Jerlstrom-Hultqvist J."/>
            <person name="Kolisko M."/>
            <person name="Yi Z."/>
            <person name="Salas-Leiva J.S."/>
            <person name="Gallot-Lavallee L."/>
            <person name="Kops G.J.P.L."/>
            <person name="Archibald J.M."/>
            <person name="Simpson A.G.B."/>
            <person name="Roger A.J."/>
        </authorList>
    </citation>
    <scope>NUCLEOTIDE SEQUENCE</scope>
    <source>
        <strain evidence="1">BICM</strain>
    </source>
</reference>
<keyword evidence="2" id="KW-1185">Reference proteome</keyword>
<organism evidence="1 2">
    <name type="scientific">Carpediemonas membranifera</name>
    <dbReference type="NCBI Taxonomy" id="201153"/>
    <lineage>
        <taxon>Eukaryota</taxon>
        <taxon>Metamonada</taxon>
        <taxon>Carpediemonas-like organisms</taxon>
        <taxon>Carpediemonas</taxon>
    </lineage>
</organism>
<dbReference type="Gene3D" id="1.25.10.10">
    <property type="entry name" value="Leucine-rich Repeat Variant"/>
    <property type="match status" value="2"/>
</dbReference>
<name>A0A8J6AT62_9EUKA</name>
<comment type="caution">
    <text evidence="1">The sequence shown here is derived from an EMBL/GenBank/DDBJ whole genome shotgun (WGS) entry which is preliminary data.</text>
</comment>
<protein>
    <recommendedName>
        <fullName evidence="3">Sperm-associated antigen 6</fullName>
    </recommendedName>
</protein>
<dbReference type="InterPro" id="IPR011989">
    <property type="entry name" value="ARM-like"/>
</dbReference>
<dbReference type="Pfam" id="PF00514">
    <property type="entry name" value="Arm"/>
    <property type="match status" value="1"/>
</dbReference>
<dbReference type="PANTHER" id="PTHR23314">
    <property type="entry name" value="SPERM-ASSOCIATED ANTIGEN 6 ARMADILLO REPEAT-CONTAINING"/>
    <property type="match status" value="1"/>
</dbReference>
<dbReference type="FunFam" id="1.25.10.10:FF:000129">
    <property type="entry name" value="sperm-associated antigen 6 isoform X1"/>
    <property type="match status" value="1"/>
</dbReference>
<evidence type="ECO:0000313" key="2">
    <source>
        <dbReference type="Proteomes" id="UP000717585"/>
    </source>
</evidence>
<sequence length="507" mass="54433">MSNRFVVAHFETFQKARVEFVQGLAELAQSPQNIETIKALGGIPLCRGLLLDNVPSIQQSAALALGRIAEFSPEMAELVVSNDVLPQLVFSLSEQNRFYKKAASFVLRAVAKHSAALAQAVVDAGSLEALIACLEEFDPGVKEAAAWALGYIARHSAELSQYVIDAGAVPLLVLCVQEPELALKRISVSALSDIAKHSAELAQAVVDAGAIAYVAPLIQNADAKLKRQVCSALAQIAKHNVDLAELVVEGGIFPKALFLLRDPDAVVRRNAATLVREVVKHSPELAQLVVNAGGIAALVEFTDDTTGAARLPGIMALGFISAFSETLARAVITGKGVKPLVDSLDKEPEDHVKAAAAWALGQLGRHSPTHAKQVADTNVLPKLVDVYLESGASEDLKQKCKRAAKNIIQKCVHLPALDPLLHMAPLPILAYVVGQYAKVLPSDVEARRTFVTSGGLQKVQQLQAEPGSKLQEHIDGVNRCFPDEVVRYYSPNYADTLLEKIDQYNPN</sequence>
<dbReference type="OrthoDB" id="7537227at2759"/>
<evidence type="ECO:0008006" key="3">
    <source>
        <dbReference type="Google" id="ProtNLM"/>
    </source>
</evidence>
<dbReference type="EMBL" id="JAHDYR010000062">
    <property type="protein sequence ID" value="KAG9390840.1"/>
    <property type="molecule type" value="Genomic_DNA"/>
</dbReference>
<dbReference type="AlphaFoldDB" id="A0A8J6AT62"/>
<dbReference type="SMART" id="SM00185">
    <property type="entry name" value="ARM"/>
    <property type="match status" value="8"/>
</dbReference>
<dbReference type="Proteomes" id="UP000717585">
    <property type="component" value="Unassembled WGS sequence"/>
</dbReference>
<dbReference type="GO" id="GO:0015630">
    <property type="term" value="C:microtubule cytoskeleton"/>
    <property type="evidence" value="ECO:0007669"/>
    <property type="project" value="TreeGrafter"/>
</dbReference>
<gene>
    <name evidence="1" type="ORF">J8273_7099</name>
</gene>
<dbReference type="GO" id="GO:0008017">
    <property type="term" value="F:microtubule binding"/>
    <property type="evidence" value="ECO:0007669"/>
    <property type="project" value="TreeGrafter"/>
</dbReference>
<dbReference type="InterPro" id="IPR000225">
    <property type="entry name" value="Armadillo"/>
</dbReference>
<evidence type="ECO:0000313" key="1">
    <source>
        <dbReference type="EMBL" id="KAG9390840.1"/>
    </source>
</evidence>
<dbReference type="SUPFAM" id="SSF48371">
    <property type="entry name" value="ARM repeat"/>
    <property type="match status" value="1"/>
</dbReference>
<dbReference type="GO" id="GO:0003341">
    <property type="term" value="P:cilium movement"/>
    <property type="evidence" value="ECO:0007669"/>
    <property type="project" value="TreeGrafter"/>
</dbReference>